<evidence type="ECO:0000313" key="2">
    <source>
        <dbReference type="EMBL" id="PWW77977.1"/>
    </source>
</evidence>
<dbReference type="Proteomes" id="UP000246991">
    <property type="component" value="Unassembled WGS sequence"/>
</dbReference>
<dbReference type="AlphaFoldDB" id="A0A317SWS0"/>
<feature type="non-terminal residue" evidence="2">
    <location>
        <position position="1"/>
    </location>
</feature>
<dbReference type="EMBL" id="PYWC01000018">
    <property type="protein sequence ID" value="PWW77977.1"/>
    <property type="molecule type" value="Genomic_DNA"/>
</dbReference>
<evidence type="ECO:0000313" key="3">
    <source>
        <dbReference type="Proteomes" id="UP000246991"/>
    </source>
</evidence>
<gene>
    <name evidence="2" type="ORF">C7212DRAFT_71562</name>
</gene>
<sequence>GATRLATCIECITSTGKYVPPLFITKGTFLPKSILPGYKQLVEGFKFYLAQTDNVFATQATGHEWLRQVFLPYSKPSEVGRQMPWQILILDVHSSH</sequence>
<accession>A0A317SWS0</accession>
<evidence type="ECO:0000259" key="1">
    <source>
        <dbReference type="Pfam" id="PF03184"/>
    </source>
</evidence>
<organism evidence="2 3">
    <name type="scientific">Tuber magnatum</name>
    <name type="common">white Piedmont truffle</name>
    <dbReference type="NCBI Taxonomy" id="42249"/>
    <lineage>
        <taxon>Eukaryota</taxon>
        <taxon>Fungi</taxon>
        <taxon>Dikarya</taxon>
        <taxon>Ascomycota</taxon>
        <taxon>Pezizomycotina</taxon>
        <taxon>Pezizomycetes</taxon>
        <taxon>Pezizales</taxon>
        <taxon>Tuberaceae</taxon>
        <taxon>Tuber</taxon>
    </lineage>
</organism>
<dbReference type="GO" id="GO:0003676">
    <property type="term" value="F:nucleic acid binding"/>
    <property type="evidence" value="ECO:0007669"/>
    <property type="project" value="InterPro"/>
</dbReference>
<keyword evidence="3" id="KW-1185">Reference proteome</keyword>
<name>A0A317SWS0_9PEZI</name>
<comment type="caution">
    <text evidence="2">The sequence shown here is derived from an EMBL/GenBank/DDBJ whole genome shotgun (WGS) entry which is preliminary data.</text>
</comment>
<reference evidence="2 3" key="1">
    <citation type="submission" date="2018-03" db="EMBL/GenBank/DDBJ databases">
        <title>Genomes of Pezizomycetes fungi and the evolution of truffles.</title>
        <authorList>
            <person name="Murat C."/>
            <person name="Payen T."/>
            <person name="Noel B."/>
            <person name="Kuo A."/>
            <person name="Martin F.M."/>
        </authorList>
    </citation>
    <scope>NUCLEOTIDE SEQUENCE [LARGE SCALE GENOMIC DNA]</scope>
    <source>
        <strain evidence="2">091103-1</strain>
    </source>
</reference>
<dbReference type="Pfam" id="PF03184">
    <property type="entry name" value="DDE_1"/>
    <property type="match status" value="1"/>
</dbReference>
<dbReference type="InterPro" id="IPR004875">
    <property type="entry name" value="DDE_SF_endonuclease_dom"/>
</dbReference>
<dbReference type="OrthoDB" id="5471018at2759"/>
<protein>
    <recommendedName>
        <fullName evidence="1">DDE-1 domain-containing protein</fullName>
    </recommendedName>
</protein>
<proteinExistence type="predicted"/>
<dbReference type="STRING" id="42249.A0A317SWS0"/>
<feature type="non-terminal residue" evidence="2">
    <location>
        <position position="96"/>
    </location>
</feature>
<feature type="domain" description="DDE-1" evidence="1">
    <location>
        <begin position="4"/>
        <end position="96"/>
    </location>
</feature>